<dbReference type="EMBL" id="CAAALY010053732">
    <property type="protein sequence ID" value="VEL21908.1"/>
    <property type="molecule type" value="Genomic_DNA"/>
</dbReference>
<feature type="region of interest" description="Disordered" evidence="1">
    <location>
        <begin position="57"/>
        <end position="110"/>
    </location>
</feature>
<evidence type="ECO:0000313" key="2">
    <source>
        <dbReference type="EMBL" id="VEL21908.1"/>
    </source>
</evidence>
<comment type="caution">
    <text evidence="2">The sequence shown here is derived from an EMBL/GenBank/DDBJ whole genome shotgun (WGS) entry which is preliminary data.</text>
</comment>
<organism evidence="2 3">
    <name type="scientific">Protopolystoma xenopodis</name>
    <dbReference type="NCBI Taxonomy" id="117903"/>
    <lineage>
        <taxon>Eukaryota</taxon>
        <taxon>Metazoa</taxon>
        <taxon>Spiralia</taxon>
        <taxon>Lophotrochozoa</taxon>
        <taxon>Platyhelminthes</taxon>
        <taxon>Monogenea</taxon>
        <taxon>Polyopisthocotylea</taxon>
        <taxon>Polystomatidea</taxon>
        <taxon>Polystomatidae</taxon>
        <taxon>Protopolystoma</taxon>
    </lineage>
</organism>
<protein>
    <submittedName>
        <fullName evidence="2">Uncharacterized protein</fullName>
    </submittedName>
</protein>
<keyword evidence="3" id="KW-1185">Reference proteome</keyword>
<feature type="region of interest" description="Disordered" evidence="1">
    <location>
        <begin position="1"/>
        <end position="23"/>
    </location>
</feature>
<gene>
    <name evidence="2" type="ORF">PXEA_LOCUS15348</name>
</gene>
<accession>A0A3S5A7C3</accession>
<reference evidence="2" key="1">
    <citation type="submission" date="2018-11" db="EMBL/GenBank/DDBJ databases">
        <authorList>
            <consortium name="Pathogen Informatics"/>
        </authorList>
    </citation>
    <scope>NUCLEOTIDE SEQUENCE</scope>
</reference>
<sequence length="319" mass="35456">MTQAVSARQQHQHQHQQHRLTDRISVYENLPDVTPLLLRHTGLSSLPQFGHAGQKEAFGVGPVSDTGAHQASPTAADPPLPAAAQSLPFSPSPEDWSHANGDTRSPTRRYRKGEAVVDAEKVHAVAGPEELTFVGRTDAESATTCSEDPDSNRSSGVSMTYQSGPGEQQQASLSMDQHCPDYKVARDHLQPQLQQLQQQQQQQQQQFPYQHQQPQQYSAQQRLTVSAIAPKVAHTPYPYRLSLQDPDSSQTASLELATGRPMKAVSKESVNTPDSQFEDYQVGSIWHFFAHSYLHTGQLVSDSMTFISCENMFDEEIRW</sequence>
<evidence type="ECO:0000256" key="1">
    <source>
        <dbReference type="SAM" id="MobiDB-lite"/>
    </source>
</evidence>
<dbReference type="AlphaFoldDB" id="A0A3S5A7C3"/>
<feature type="region of interest" description="Disordered" evidence="1">
    <location>
        <begin position="192"/>
        <end position="218"/>
    </location>
</feature>
<evidence type="ECO:0000313" key="3">
    <source>
        <dbReference type="Proteomes" id="UP000784294"/>
    </source>
</evidence>
<feature type="region of interest" description="Disordered" evidence="1">
    <location>
        <begin position="133"/>
        <end position="175"/>
    </location>
</feature>
<name>A0A3S5A7C3_9PLAT</name>
<proteinExistence type="predicted"/>
<feature type="compositionally biased region" description="Polar residues" evidence="1">
    <location>
        <begin position="140"/>
        <end position="175"/>
    </location>
</feature>
<feature type="compositionally biased region" description="Low complexity" evidence="1">
    <location>
        <begin position="82"/>
        <end position="93"/>
    </location>
</feature>
<dbReference type="Proteomes" id="UP000784294">
    <property type="component" value="Unassembled WGS sequence"/>
</dbReference>
<feature type="region of interest" description="Disordered" evidence="1">
    <location>
        <begin position="241"/>
        <end position="270"/>
    </location>
</feature>